<dbReference type="GO" id="GO:0003400">
    <property type="term" value="P:regulation of COPII vesicle coating"/>
    <property type="evidence" value="ECO:0007669"/>
    <property type="project" value="TreeGrafter"/>
</dbReference>
<dbReference type="GO" id="GO:0005085">
    <property type="term" value="F:guanyl-nucleotide exchange factor activity"/>
    <property type="evidence" value="ECO:0007669"/>
    <property type="project" value="InterPro"/>
</dbReference>
<feature type="repeat" description="WD" evidence="11">
    <location>
        <begin position="121"/>
        <end position="139"/>
    </location>
</feature>
<evidence type="ECO:0000256" key="2">
    <source>
        <dbReference type="ARBA" id="ARBA00022448"/>
    </source>
</evidence>
<dbReference type="GO" id="GO:0005789">
    <property type="term" value="C:endoplasmic reticulum membrane"/>
    <property type="evidence" value="ECO:0007669"/>
    <property type="project" value="UniProtKB-SubCell"/>
</dbReference>
<gene>
    <name evidence="14" type="ORF">BgAZ_402900</name>
</gene>
<keyword evidence="5" id="KW-0677">Repeat</keyword>
<dbReference type="InterPro" id="IPR001680">
    <property type="entry name" value="WD40_rpt"/>
</dbReference>
<dbReference type="PANTHER" id="PTHR23284:SF0">
    <property type="entry name" value="PROLACTIN REGULATORY ELEMENT-BINDING PROTEIN"/>
    <property type="match status" value="1"/>
</dbReference>
<keyword evidence="3 11" id="KW-0853">WD repeat</keyword>
<dbReference type="EMBL" id="JAVEPI010000004">
    <property type="protein sequence ID" value="KAK1442260.1"/>
    <property type="molecule type" value="Genomic_DNA"/>
</dbReference>
<evidence type="ECO:0000256" key="11">
    <source>
        <dbReference type="PROSITE-ProRule" id="PRU00221"/>
    </source>
</evidence>
<evidence type="ECO:0000256" key="4">
    <source>
        <dbReference type="ARBA" id="ARBA00022692"/>
    </source>
</evidence>
<evidence type="ECO:0000256" key="1">
    <source>
        <dbReference type="ARBA" id="ARBA00004389"/>
    </source>
</evidence>
<evidence type="ECO:0000256" key="6">
    <source>
        <dbReference type="ARBA" id="ARBA00022824"/>
    </source>
</evidence>
<reference evidence="14" key="1">
    <citation type="submission" date="2023-08" db="EMBL/GenBank/DDBJ databases">
        <title>Draft sequence of the Babesia gibsoni genome.</title>
        <authorList>
            <person name="Yamagishi J.Y."/>
            <person name="Xuan X.X."/>
        </authorList>
    </citation>
    <scope>NUCLEOTIDE SEQUENCE</scope>
    <source>
        <strain evidence="14">Azabu</strain>
    </source>
</reference>
<dbReference type="PANTHER" id="PTHR23284">
    <property type="entry name" value="PROLACTIN REGULATORY ELEMENT BINDING PROTEIN"/>
    <property type="match status" value="1"/>
</dbReference>
<dbReference type="GO" id="GO:0006888">
    <property type="term" value="P:endoplasmic reticulum to Golgi vesicle-mediated transport"/>
    <property type="evidence" value="ECO:0007669"/>
    <property type="project" value="TreeGrafter"/>
</dbReference>
<proteinExistence type="predicted"/>
<evidence type="ECO:0000256" key="8">
    <source>
        <dbReference type="ARBA" id="ARBA00022927"/>
    </source>
</evidence>
<evidence type="ECO:0000256" key="3">
    <source>
        <dbReference type="ARBA" id="ARBA00022574"/>
    </source>
</evidence>
<comment type="subcellular location">
    <subcellularLocation>
        <location evidence="1">Endoplasmic reticulum membrane</location>
        <topology evidence="1">Single-pass membrane protein</topology>
    </subcellularLocation>
</comment>
<dbReference type="GO" id="GO:0015031">
    <property type="term" value="P:protein transport"/>
    <property type="evidence" value="ECO:0007669"/>
    <property type="project" value="UniProtKB-KW"/>
</dbReference>
<dbReference type="PROSITE" id="PS50082">
    <property type="entry name" value="WD_REPEATS_2"/>
    <property type="match status" value="1"/>
</dbReference>
<keyword evidence="8" id="KW-0653">Protein transport</keyword>
<evidence type="ECO:0000313" key="14">
    <source>
        <dbReference type="EMBL" id="KAK1442260.1"/>
    </source>
</evidence>
<dbReference type="InterPro" id="IPR015943">
    <property type="entry name" value="WD40/YVTN_repeat-like_dom_sf"/>
</dbReference>
<name>A0AAD8P861_BABGI</name>
<organism evidence="14 15">
    <name type="scientific">Babesia gibsoni</name>
    <dbReference type="NCBI Taxonomy" id="33632"/>
    <lineage>
        <taxon>Eukaryota</taxon>
        <taxon>Sar</taxon>
        <taxon>Alveolata</taxon>
        <taxon>Apicomplexa</taxon>
        <taxon>Aconoidasida</taxon>
        <taxon>Piroplasmida</taxon>
        <taxon>Babesiidae</taxon>
        <taxon>Babesia</taxon>
    </lineage>
</organism>
<evidence type="ECO:0000256" key="7">
    <source>
        <dbReference type="ARBA" id="ARBA00022892"/>
    </source>
</evidence>
<dbReference type="Pfam" id="PF00400">
    <property type="entry name" value="WD40"/>
    <property type="match status" value="1"/>
</dbReference>
<evidence type="ECO:0000256" key="5">
    <source>
        <dbReference type="ARBA" id="ARBA00022737"/>
    </source>
</evidence>
<dbReference type="InterPro" id="IPR036322">
    <property type="entry name" value="WD40_repeat_dom_sf"/>
</dbReference>
<dbReference type="SMART" id="SM00320">
    <property type="entry name" value="WD40"/>
    <property type="match status" value="3"/>
</dbReference>
<dbReference type="Proteomes" id="UP001230268">
    <property type="component" value="Unassembled WGS sequence"/>
</dbReference>
<dbReference type="SUPFAM" id="SSF50978">
    <property type="entry name" value="WD40 repeat-like"/>
    <property type="match status" value="1"/>
</dbReference>
<evidence type="ECO:0000256" key="10">
    <source>
        <dbReference type="ARBA" id="ARBA00023136"/>
    </source>
</evidence>
<keyword evidence="2" id="KW-0813">Transport</keyword>
<feature type="transmembrane region" description="Helical" evidence="13">
    <location>
        <begin position="415"/>
        <end position="434"/>
    </location>
</feature>
<keyword evidence="7" id="KW-0931">ER-Golgi transport</keyword>
<keyword evidence="6" id="KW-0256">Endoplasmic reticulum</keyword>
<evidence type="ECO:0000256" key="9">
    <source>
        <dbReference type="ARBA" id="ARBA00022989"/>
    </source>
</evidence>
<evidence type="ECO:0000256" key="13">
    <source>
        <dbReference type="SAM" id="Phobius"/>
    </source>
</evidence>
<keyword evidence="9 13" id="KW-1133">Transmembrane helix</keyword>
<sequence>MGTVKLLPYPVYSLATDGRYIVTSGGGGGTEYGIKNLVEFYKILEKDGRTEVTLKASTSEGFNVLDCAEYVAEHNVWMGSMVEGTVFFTYHSGRGIRIFGRVLTAKCTEDPSQTVARLAGSGDMFITGSSDATVRVWKLTDRMITTFKESFESDEPPLLQLGFTDDYAPTDASSPCDCHDVGEKVSRGTGESTETAIQGADGETDIEDAEGIGSESSTDGEVPEGGAYPVFERRVANMVIEHRYHKKGIADCHISPDNALAASVCSDFLILYDIEEEKVVCKMETQMRFKFCRFINSACQERTYRLITIEWEPKSLEAMATMWNYTLGEDKLSLHRKTCVGSKPCSALSLRMDGSYIGLGFGTGEVAVYKADTLKCVNREQRHMLPVTDVAFLRDRLVSSGADFYVIIKGFKAEILVYILTILVPILAYLVYVITHRGH</sequence>
<keyword evidence="10 13" id="KW-0472">Membrane</keyword>
<protein>
    <submittedName>
        <fullName evidence="14">WD40/YVTN repeat domain containing superfamily protein</fullName>
    </submittedName>
</protein>
<accession>A0AAD8P861</accession>
<dbReference type="AlphaFoldDB" id="A0AAD8P861"/>
<keyword evidence="4 13" id="KW-0812">Transmembrane</keyword>
<feature type="region of interest" description="Disordered" evidence="12">
    <location>
        <begin position="182"/>
        <end position="226"/>
    </location>
</feature>
<evidence type="ECO:0000313" key="15">
    <source>
        <dbReference type="Proteomes" id="UP001230268"/>
    </source>
</evidence>
<keyword evidence="15" id="KW-1185">Reference proteome</keyword>
<evidence type="ECO:0000256" key="12">
    <source>
        <dbReference type="SAM" id="MobiDB-lite"/>
    </source>
</evidence>
<dbReference type="InterPro" id="IPR045260">
    <property type="entry name" value="Sec12-like"/>
</dbReference>
<comment type="caution">
    <text evidence="14">The sequence shown here is derived from an EMBL/GenBank/DDBJ whole genome shotgun (WGS) entry which is preliminary data.</text>
</comment>
<dbReference type="Gene3D" id="2.130.10.10">
    <property type="entry name" value="YVTN repeat-like/Quinoprotein amine dehydrogenase"/>
    <property type="match status" value="1"/>
</dbReference>